<comment type="catalytic activity">
    <reaction evidence="3">
        <text>L-aspartate + L-glutamine + ATP + H2O = L-asparagine + L-glutamate + AMP + diphosphate + H(+)</text>
        <dbReference type="Rhea" id="RHEA:12228"/>
        <dbReference type="ChEBI" id="CHEBI:15377"/>
        <dbReference type="ChEBI" id="CHEBI:15378"/>
        <dbReference type="ChEBI" id="CHEBI:29985"/>
        <dbReference type="ChEBI" id="CHEBI:29991"/>
        <dbReference type="ChEBI" id="CHEBI:30616"/>
        <dbReference type="ChEBI" id="CHEBI:33019"/>
        <dbReference type="ChEBI" id="CHEBI:58048"/>
        <dbReference type="ChEBI" id="CHEBI:58359"/>
        <dbReference type="ChEBI" id="CHEBI:456215"/>
        <dbReference type="EC" id="6.3.5.4"/>
    </reaction>
</comment>
<gene>
    <name evidence="4" type="ORF">EYD46_00870</name>
</gene>
<accession>A0A4Q9FSJ0</accession>
<dbReference type="InterPro" id="IPR051786">
    <property type="entry name" value="ASN_synthetase/amidase"/>
</dbReference>
<evidence type="ECO:0000256" key="2">
    <source>
        <dbReference type="ARBA" id="ARBA00012737"/>
    </source>
</evidence>
<dbReference type="InterPro" id="IPR029055">
    <property type="entry name" value="Ntn_hydrolases_N"/>
</dbReference>
<dbReference type="PANTHER" id="PTHR43284">
    <property type="entry name" value="ASPARAGINE SYNTHETASE (GLUTAMINE-HYDROLYZING)"/>
    <property type="match status" value="1"/>
</dbReference>
<dbReference type="RefSeq" id="WP_130935168.1">
    <property type="nucleotide sequence ID" value="NZ_BMEE01000001.1"/>
</dbReference>
<dbReference type="OrthoDB" id="2462219at2"/>
<comment type="caution">
    <text evidence="4">The sequence shown here is derived from an EMBL/GenBank/DDBJ whole genome shotgun (WGS) entry which is preliminary data.</text>
</comment>
<dbReference type="GO" id="GO:0004066">
    <property type="term" value="F:asparagine synthase (glutamine-hydrolyzing) activity"/>
    <property type="evidence" value="ECO:0007669"/>
    <property type="project" value="UniProtKB-EC"/>
</dbReference>
<evidence type="ECO:0000313" key="4">
    <source>
        <dbReference type="EMBL" id="TBN18650.1"/>
    </source>
</evidence>
<dbReference type="SUPFAM" id="SSF52402">
    <property type="entry name" value="Adenine nucleotide alpha hydrolases-like"/>
    <property type="match status" value="1"/>
</dbReference>
<organism evidence="4 5">
    <name type="scientific">Hyunsoonleella pacifica</name>
    <dbReference type="NCBI Taxonomy" id="1080224"/>
    <lineage>
        <taxon>Bacteria</taxon>
        <taxon>Pseudomonadati</taxon>
        <taxon>Bacteroidota</taxon>
        <taxon>Flavobacteriia</taxon>
        <taxon>Flavobacteriales</taxon>
        <taxon>Flavobacteriaceae</taxon>
    </lineage>
</organism>
<dbReference type="Proteomes" id="UP000292372">
    <property type="component" value="Unassembled WGS sequence"/>
</dbReference>
<dbReference type="EMBL" id="SIRS01000001">
    <property type="protein sequence ID" value="TBN18650.1"/>
    <property type="molecule type" value="Genomic_DNA"/>
</dbReference>
<name>A0A4Q9FSJ0_9FLAO</name>
<evidence type="ECO:0000256" key="3">
    <source>
        <dbReference type="ARBA" id="ARBA00048741"/>
    </source>
</evidence>
<reference evidence="4 5" key="1">
    <citation type="journal article" date="2015" name="Int. J. Syst. Evol. Microbiol.">
        <title>Hyunsoonleella pacifica sp. nov., isolated from seawater of South Pacific Gyre.</title>
        <authorList>
            <person name="Gao X."/>
            <person name="Zhang Z."/>
            <person name="Dai X."/>
            <person name="Zhang X.H."/>
        </authorList>
    </citation>
    <scope>NUCLEOTIDE SEQUENCE [LARGE SCALE GENOMIC DNA]</scope>
    <source>
        <strain evidence="4 5">SW033</strain>
    </source>
</reference>
<keyword evidence="5" id="KW-1185">Reference proteome</keyword>
<dbReference type="EC" id="6.3.5.4" evidence="2"/>
<dbReference type="PANTHER" id="PTHR43284:SF1">
    <property type="entry name" value="ASPARAGINE SYNTHETASE"/>
    <property type="match status" value="1"/>
</dbReference>
<evidence type="ECO:0000313" key="5">
    <source>
        <dbReference type="Proteomes" id="UP000292372"/>
    </source>
</evidence>
<comment type="pathway">
    <text evidence="1">Amino-acid biosynthesis; L-asparagine biosynthesis; L-asparagine from L-aspartate (L-Gln route): step 1/1.</text>
</comment>
<dbReference type="SUPFAM" id="SSF56235">
    <property type="entry name" value="N-terminal nucleophile aminohydrolases (Ntn hydrolases)"/>
    <property type="match status" value="1"/>
</dbReference>
<protein>
    <recommendedName>
        <fullName evidence="2">asparagine synthase (glutamine-hydrolyzing)</fullName>
        <ecNumber evidence="2">6.3.5.4</ecNumber>
    </recommendedName>
</protein>
<proteinExistence type="predicted"/>
<dbReference type="Gene3D" id="3.60.20.10">
    <property type="entry name" value="Glutamine Phosphoribosylpyrophosphate, subunit 1, domain 1"/>
    <property type="match status" value="1"/>
</dbReference>
<evidence type="ECO:0000256" key="1">
    <source>
        <dbReference type="ARBA" id="ARBA00005187"/>
    </source>
</evidence>
<dbReference type="AlphaFoldDB" id="A0A4Q9FSJ0"/>
<sequence>MSLKKLKFRRQFILSPESSSKLEGWFHEQLGQHELYVHPDCFTTIVKHNEKKGVLLGHVLDPRNAKLTSTDILEKLVTQNDEEGIAEVLYGLTGRFVLIIEEENEFTFFNDACGLKTFFYKTIKDKLCFASQPLLINHVFPGTIVKGERFNSFHNSEYLKKSKESWYPSGTSLYDGVNQLAPNHYLKTNELKQTRYWPNKIHKIEDFESAFEKFSTLLKQTLEVGSEKYNLALGLTGGFDSRIILSACKTVKAKMIFYTLKYRTLDKNNSDIWIPLKLKDTLGIDHKVMNCKMSTDDEFKDIYLSNSDMAHLDDWGYIAYGISKNLPEGTMAIKGSCSETGRCYFYKNGKHPKINSSKDILAYNPNWKGISFIENRIEEWYDNIKRPENNKGYNILDLFHWEVSTGSWQTQNQLEWDMVHDTFTPFNNRELLDTMLRIVPKYRSQPKNYLLYQKTMAKLWPEVLTEPINPKSFKEQIKVTVKSFLVKLGYEKYNH</sequence>